<reference evidence="3 4" key="1">
    <citation type="submission" date="2023-07" db="EMBL/GenBank/DDBJ databases">
        <title>Comparative genomics of wheat-associated soil bacteria to identify genetic determinants of phenazine resistance.</title>
        <authorList>
            <person name="Mouncey N."/>
        </authorList>
    </citation>
    <scope>NUCLEOTIDE SEQUENCE [LARGE SCALE GENOMIC DNA]</scope>
    <source>
        <strain evidence="3 4">V2I4</strain>
    </source>
</reference>
<organism evidence="3 4">
    <name type="scientific">Streptomyces umbrinus</name>
    <dbReference type="NCBI Taxonomy" id="67370"/>
    <lineage>
        <taxon>Bacteria</taxon>
        <taxon>Bacillati</taxon>
        <taxon>Actinomycetota</taxon>
        <taxon>Actinomycetes</taxon>
        <taxon>Kitasatosporales</taxon>
        <taxon>Streptomycetaceae</taxon>
        <taxon>Streptomyces</taxon>
        <taxon>Streptomyces phaeochromogenes group</taxon>
    </lineage>
</organism>
<dbReference type="RefSeq" id="WP_307522702.1">
    <property type="nucleotide sequence ID" value="NZ_JAUSZI010000002.1"/>
</dbReference>
<evidence type="ECO:0000313" key="3">
    <source>
        <dbReference type="EMBL" id="MDQ1027368.1"/>
    </source>
</evidence>
<dbReference type="EMBL" id="JAUSZI010000002">
    <property type="protein sequence ID" value="MDQ1027368.1"/>
    <property type="molecule type" value="Genomic_DNA"/>
</dbReference>
<feature type="region of interest" description="Disordered" evidence="1">
    <location>
        <begin position="138"/>
        <end position="160"/>
    </location>
</feature>
<protein>
    <recommendedName>
        <fullName evidence="5">SLATT domain-containing protein</fullName>
    </recommendedName>
</protein>
<keyword evidence="2" id="KW-0472">Membrane</keyword>
<sequence length="160" mass="17722">MRRRTPDTNTWLDSPDPVLALAQGDLAFYEKTRDSARRWYRLSELGALATSSSTVVAAGLGAPAWLTALIAGGALFFTGFRQVFAHGPRYVLAAQSREVLRRAINRYQLLPESDRDEGARQELLAAVERVGDEELRQWVEQRHQTSVGRSEPSGSPAPLT</sequence>
<dbReference type="NCBIfam" id="NF033634">
    <property type="entry name" value="SLATT_1"/>
    <property type="match status" value="1"/>
</dbReference>
<keyword evidence="2" id="KW-1133">Transmembrane helix</keyword>
<feature type="transmembrane region" description="Helical" evidence="2">
    <location>
        <begin position="64"/>
        <end position="84"/>
    </location>
</feature>
<keyword evidence="4" id="KW-1185">Reference proteome</keyword>
<comment type="caution">
    <text evidence="3">The sequence shown here is derived from an EMBL/GenBank/DDBJ whole genome shotgun (WGS) entry which is preliminary data.</text>
</comment>
<dbReference type="Proteomes" id="UP001230328">
    <property type="component" value="Unassembled WGS sequence"/>
</dbReference>
<keyword evidence="2" id="KW-0812">Transmembrane</keyword>
<name>A0ABU0SV64_9ACTN</name>
<evidence type="ECO:0000313" key="4">
    <source>
        <dbReference type="Proteomes" id="UP001230328"/>
    </source>
</evidence>
<accession>A0ABU0SV64</accession>
<evidence type="ECO:0000256" key="1">
    <source>
        <dbReference type="SAM" id="MobiDB-lite"/>
    </source>
</evidence>
<proteinExistence type="predicted"/>
<evidence type="ECO:0000256" key="2">
    <source>
        <dbReference type="SAM" id="Phobius"/>
    </source>
</evidence>
<evidence type="ECO:0008006" key="5">
    <source>
        <dbReference type="Google" id="ProtNLM"/>
    </source>
</evidence>
<gene>
    <name evidence="3" type="ORF">QF035_004950</name>
</gene>